<keyword evidence="11" id="KW-0325">Glycoprotein</keyword>
<keyword evidence="7" id="KW-1133">Transmembrane helix</keyword>
<dbReference type="PANTHER" id="PTHR33021">
    <property type="entry name" value="BLUE COPPER PROTEIN"/>
    <property type="match status" value="1"/>
</dbReference>
<evidence type="ECO:0000259" key="12">
    <source>
        <dbReference type="PROSITE" id="PS51485"/>
    </source>
</evidence>
<dbReference type="FunFam" id="2.60.40.420:FF:000067">
    <property type="entry name" value="Cupredoxin superfamily protein"/>
    <property type="match status" value="1"/>
</dbReference>
<dbReference type="InterPro" id="IPR008972">
    <property type="entry name" value="Cupredoxin"/>
</dbReference>
<evidence type="ECO:0000256" key="10">
    <source>
        <dbReference type="ARBA" id="ARBA00023157"/>
    </source>
</evidence>
<evidence type="ECO:0000313" key="14">
    <source>
        <dbReference type="Proteomes" id="UP000655225"/>
    </source>
</evidence>
<dbReference type="GO" id="GO:0009055">
    <property type="term" value="F:electron transfer activity"/>
    <property type="evidence" value="ECO:0007669"/>
    <property type="project" value="InterPro"/>
</dbReference>
<dbReference type="InterPro" id="IPR003245">
    <property type="entry name" value="Phytocyanin_dom"/>
</dbReference>
<dbReference type="PANTHER" id="PTHR33021:SF533">
    <property type="entry name" value="PHYTOCYANIN DOMAIN-CONTAINING PROTEIN"/>
    <property type="match status" value="1"/>
</dbReference>
<dbReference type="GO" id="GO:0046872">
    <property type="term" value="F:metal ion binding"/>
    <property type="evidence" value="ECO:0007669"/>
    <property type="project" value="UniProtKB-KW"/>
</dbReference>
<organism evidence="13 14">
    <name type="scientific">Tetracentron sinense</name>
    <name type="common">Spur-leaf</name>
    <dbReference type="NCBI Taxonomy" id="13715"/>
    <lineage>
        <taxon>Eukaryota</taxon>
        <taxon>Viridiplantae</taxon>
        <taxon>Streptophyta</taxon>
        <taxon>Embryophyta</taxon>
        <taxon>Tracheophyta</taxon>
        <taxon>Spermatophyta</taxon>
        <taxon>Magnoliopsida</taxon>
        <taxon>Trochodendrales</taxon>
        <taxon>Trochodendraceae</taxon>
        <taxon>Tetracentron</taxon>
    </lineage>
</organism>
<dbReference type="Pfam" id="PF02298">
    <property type="entry name" value="Cu_bind_like"/>
    <property type="match status" value="1"/>
</dbReference>
<keyword evidence="4" id="KW-0479">Metal-binding</keyword>
<keyword evidence="3" id="KW-0812">Transmembrane</keyword>
<dbReference type="PROSITE" id="PS51485">
    <property type="entry name" value="PHYTOCYANIN"/>
    <property type="match status" value="1"/>
</dbReference>
<dbReference type="Proteomes" id="UP000655225">
    <property type="component" value="Unassembled WGS sequence"/>
</dbReference>
<name>A0A834Z6R9_TETSI</name>
<reference evidence="13 14" key="1">
    <citation type="submission" date="2020-04" db="EMBL/GenBank/DDBJ databases">
        <title>Plant Genome Project.</title>
        <authorList>
            <person name="Zhang R.-G."/>
        </authorList>
    </citation>
    <scope>NUCLEOTIDE SEQUENCE [LARGE SCALE GENOMIC DNA]</scope>
    <source>
        <strain evidence="13">YNK0</strain>
        <tissue evidence="13">Leaf</tissue>
    </source>
</reference>
<protein>
    <recommendedName>
        <fullName evidence="12">Phytocyanin domain-containing protein</fullName>
    </recommendedName>
</protein>
<evidence type="ECO:0000256" key="9">
    <source>
        <dbReference type="ARBA" id="ARBA00023136"/>
    </source>
</evidence>
<evidence type="ECO:0000256" key="7">
    <source>
        <dbReference type="ARBA" id="ARBA00022989"/>
    </source>
</evidence>
<feature type="domain" description="Phytocyanin" evidence="12">
    <location>
        <begin position="14"/>
        <end position="114"/>
    </location>
</feature>
<keyword evidence="10" id="KW-1015">Disulfide bond</keyword>
<dbReference type="OMA" id="MATHCAE"/>
<keyword evidence="2" id="KW-0813">Transport</keyword>
<evidence type="ECO:0000256" key="3">
    <source>
        <dbReference type="ARBA" id="ARBA00022692"/>
    </source>
</evidence>
<keyword evidence="5" id="KW-0732">Signal</keyword>
<dbReference type="Gene3D" id="2.60.40.420">
    <property type="entry name" value="Cupredoxins - blue copper proteins"/>
    <property type="match status" value="1"/>
</dbReference>
<keyword evidence="6" id="KW-0249">Electron transport</keyword>
<evidence type="ECO:0000256" key="2">
    <source>
        <dbReference type="ARBA" id="ARBA00022448"/>
    </source>
</evidence>
<evidence type="ECO:0000256" key="8">
    <source>
        <dbReference type="ARBA" id="ARBA00023008"/>
    </source>
</evidence>
<evidence type="ECO:0000256" key="5">
    <source>
        <dbReference type="ARBA" id="ARBA00022729"/>
    </source>
</evidence>
<evidence type="ECO:0000313" key="13">
    <source>
        <dbReference type="EMBL" id="KAF8398047.1"/>
    </source>
</evidence>
<evidence type="ECO:0000256" key="6">
    <source>
        <dbReference type="ARBA" id="ARBA00022982"/>
    </source>
</evidence>
<dbReference type="InterPro" id="IPR039391">
    <property type="entry name" value="Phytocyanin-like"/>
</dbReference>
<comment type="caution">
    <text evidence="13">The sequence shown here is derived from an EMBL/GenBank/DDBJ whole genome shotgun (WGS) entry which is preliminary data.</text>
</comment>
<keyword evidence="8" id="KW-0186">Copper</keyword>
<dbReference type="GO" id="GO:0005886">
    <property type="term" value="C:plasma membrane"/>
    <property type="evidence" value="ECO:0007669"/>
    <property type="project" value="TreeGrafter"/>
</dbReference>
<dbReference type="EMBL" id="JABCRI010000011">
    <property type="protein sequence ID" value="KAF8398047.1"/>
    <property type="molecule type" value="Genomic_DNA"/>
</dbReference>
<dbReference type="OrthoDB" id="687943at2759"/>
<evidence type="ECO:0000256" key="1">
    <source>
        <dbReference type="ARBA" id="ARBA00004479"/>
    </source>
</evidence>
<dbReference type="GO" id="GO:0009610">
    <property type="term" value="P:response to symbiotic fungus"/>
    <property type="evidence" value="ECO:0007669"/>
    <property type="project" value="UniProtKB-ARBA"/>
</dbReference>
<evidence type="ECO:0000256" key="4">
    <source>
        <dbReference type="ARBA" id="ARBA00022723"/>
    </source>
</evidence>
<dbReference type="AlphaFoldDB" id="A0A834Z6R9"/>
<comment type="subcellular location">
    <subcellularLocation>
        <location evidence="1">Membrane</location>
        <topology evidence="1">Single-pass type I membrane protein</topology>
    </subcellularLocation>
</comment>
<proteinExistence type="predicted"/>
<sequence length="154" mass="16587">MLRAIIIPAVSMAKEFIVGDEVGWTIRFDYQAWADGKDFHVGDKLVFRYPVGAHNVFKVNGTGFQNCIVPPVTEALTSGNDAITLATPGRNWYICGVGKHCEIGGQKLFITVQPESQAPIIAPSQALSYTSSVNGITTSIYQLVAVVIATAIMV</sequence>
<dbReference type="SUPFAM" id="SSF49503">
    <property type="entry name" value="Cupredoxins"/>
    <property type="match status" value="1"/>
</dbReference>
<gene>
    <name evidence="13" type="ORF">HHK36_016973</name>
</gene>
<dbReference type="CDD" id="cd04216">
    <property type="entry name" value="Phytocyanin"/>
    <property type="match status" value="1"/>
</dbReference>
<keyword evidence="9" id="KW-0472">Membrane</keyword>
<accession>A0A834Z6R9</accession>
<keyword evidence="14" id="KW-1185">Reference proteome</keyword>
<evidence type="ECO:0000256" key="11">
    <source>
        <dbReference type="ARBA" id="ARBA00023180"/>
    </source>
</evidence>